<feature type="compositionally biased region" description="Pro residues" evidence="2">
    <location>
        <begin position="158"/>
        <end position="170"/>
    </location>
</feature>
<dbReference type="InterPro" id="IPR050964">
    <property type="entry name" value="Striated_Muscle_Regulatory"/>
</dbReference>
<dbReference type="PANTHER" id="PTHR13817:SF73">
    <property type="entry name" value="FIBRONECTIN TYPE-III DOMAIN-CONTAINING PROTEIN"/>
    <property type="match status" value="1"/>
</dbReference>
<feature type="compositionally biased region" description="Low complexity" evidence="2">
    <location>
        <begin position="333"/>
        <end position="382"/>
    </location>
</feature>
<dbReference type="PRINTS" id="PR00014">
    <property type="entry name" value="FNTYPEIII"/>
</dbReference>
<keyword evidence="1" id="KW-0677">Repeat</keyword>
<feature type="region of interest" description="Disordered" evidence="2">
    <location>
        <begin position="264"/>
        <end position="397"/>
    </location>
</feature>
<dbReference type="EMBL" id="RQTK01000034">
    <property type="protein sequence ID" value="RUS90385.1"/>
    <property type="molecule type" value="Genomic_DNA"/>
</dbReference>
<dbReference type="PROSITE" id="PS50853">
    <property type="entry name" value="FN3"/>
    <property type="match status" value="1"/>
</dbReference>
<feature type="compositionally biased region" description="Basic and acidic residues" evidence="2">
    <location>
        <begin position="148"/>
        <end position="157"/>
    </location>
</feature>
<dbReference type="PANTHER" id="PTHR13817">
    <property type="entry name" value="TITIN"/>
    <property type="match status" value="1"/>
</dbReference>
<dbReference type="InterPro" id="IPR003961">
    <property type="entry name" value="FN3_dom"/>
</dbReference>
<reference evidence="4 5" key="1">
    <citation type="submission" date="2019-01" db="EMBL/GenBank/DDBJ databases">
        <title>A draft genome assembly of the solar-powered sea slug Elysia chlorotica.</title>
        <authorList>
            <person name="Cai H."/>
            <person name="Li Q."/>
            <person name="Fang X."/>
            <person name="Li J."/>
            <person name="Curtis N.E."/>
            <person name="Altenburger A."/>
            <person name="Shibata T."/>
            <person name="Feng M."/>
            <person name="Maeda T."/>
            <person name="Schwartz J.A."/>
            <person name="Shigenobu S."/>
            <person name="Lundholm N."/>
            <person name="Nishiyama T."/>
            <person name="Yang H."/>
            <person name="Hasebe M."/>
            <person name="Li S."/>
            <person name="Pierce S.K."/>
            <person name="Wang J."/>
        </authorList>
    </citation>
    <scope>NUCLEOTIDE SEQUENCE [LARGE SCALE GENOMIC DNA]</scope>
    <source>
        <strain evidence="4">EC2010</strain>
        <tissue evidence="4">Whole organism of an adult</tissue>
    </source>
</reference>
<feature type="compositionally biased region" description="Basic and acidic residues" evidence="2">
    <location>
        <begin position="319"/>
        <end position="330"/>
    </location>
</feature>
<feature type="region of interest" description="Disordered" evidence="2">
    <location>
        <begin position="130"/>
        <end position="176"/>
    </location>
</feature>
<feature type="non-terminal residue" evidence="4">
    <location>
        <position position="1"/>
    </location>
</feature>
<dbReference type="SMART" id="SM00060">
    <property type="entry name" value="FN3"/>
    <property type="match status" value="1"/>
</dbReference>
<evidence type="ECO:0000313" key="4">
    <source>
        <dbReference type="EMBL" id="RUS90385.1"/>
    </source>
</evidence>
<evidence type="ECO:0000313" key="5">
    <source>
        <dbReference type="Proteomes" id="UP000271974"/>
    </source>
</evidence>
<dbReference type="InterPro" id="IPR036116">
    <property type="entry name" value="FN3_sf"/>
</dbReference>
<dbReference type="SUPFAM" id="SSF49265">
    <property type="entry name" value="Fibronectin type III"/>
    <property type="match status" value="1"/>
</dbReference>
<feature type="compositionally biased region" description="Basic residues" evidence="2">
    <location>
        <begin position="1"/>
        <end position="11"/>
    </location>
</feature>
<evidence type="ECO:0000259" key="3">
    <source>
        <dbReference type="PROSITE" id="PS50853"/>
    </source>
</evidence>
<dbReference type="STRING" id="188477.A0A3S1BWG0"/>
<dbReference type="Proteomes" id="UP000271974">
    <property type="component" value="Unassembled WGS sequence"/>
</dbReference>
<proteinExistence type="predicted"/>
<evidence type="ECO:0000256" key="1">
    <source>
        <dbReference type="ARBA" id="ARBA00022737"/>
    </source>
</evidence>
<feature type="region of interest" description="Disordered" evidence="2">
    <location>
        <begin position="1"/>
        <end position="34"/>
    </location>
</feature>
<dbReference type="Pfam" id="PF00041">
    <property type="entry name" value="fn3"/>
    <property type="match status" value="1"/>
</dbReference>
<dbReference type="Gene3D" id="2.60.40.10">
    <property type="entry name" value="Immunoglobulins"/>
    <property type="match status" value="1"/>
</dbReference>
<evidence type="ECO:0000256" key="2">
    <source>
        <dbReference type="SAM" id="MobiDB-lite"/>
    </source>
</evidence>
<gene>
    <name evidence="4" type="ORF">EGW08_001880</name>
</gene>
<keyword evidence="5" id="KW-1185">Reference proteome</keyword>
<feature type="compositionally biased region" description="Polar residues" evidence="2">
    <location>
        <begin position="15"/>
        <end position="25"/>
    </location>
</feature>
<accession>A0A3S1BWG0</accession>
<dbReference type="InterPro" id="IPR013783">
    <property type="entry name" value="Ig-like_fold"/>
</dbReference>
<comment type="caution">
    <text evidence="4">The sequence shown here is derived from an EMBL/GenBank/DDBJ whole genome shotgun (WGS) entry which is preliminary data.</text>
</comment>
<dbReference type="OrthoDB" id="428111at2759"/>
<dbReference type="CDD" id="cd00063">
    <property type="entry name" value="FN3"/>
    <property type="match status" value="1"/>
</dbReference>
<name>A0A3S1BWG0_ELYCH</name>
<sequence length="689" mass="73546">SSAKPGHPHKPKVQDATSSSLTLSWQPPRCTPGHIQGQTSAILAYTVEMIRLSTGSGKNNQGGKHGAKFSSGHWTVLTKSCQATSYTAKNLAPDSTYAFRVRAENLYGVGKPSVPSGPATTCMFESTSDTAVFPSPGENPTISVSRASPERSLEHELPAPPSPSCPPSPPELLGRSGHRLRRRHSFNVHLDGGAVNKIVNHSDVVLSSPENSVSISRNPSFKMSQSRSCHTTLFPNSSQGRKISLPILLPGTGTESLSRLRESRTSLRSSVPDVQSDLDQSGSRPHEVMLVTVGRAKGKSPSAATPEAHSTDSLATATEGRRFPNKDRYSRASTGSGSGESEVTSSRMSLEDSASSSEASGGIRTSTMSSGSSGAMTSNSSGEGVTEGGRCSSYNSLSLRSNRSDATLSNSKDGSKDSLCDLASSNHSSIGDGNTEDVDNSQCYTMLIEGLIGGGDNNHDDHKLLNLNNNIGDANTRPCSEDFLIPQDLDNTDDIYKLKEQLRNFEITEENLRFHDLGHSMNCYKSCFNGHCTQNGLNGEIPSENDSYYASLENPWEKDTTSSGISDRILAAPFCDDIKMALYARDLPEDCALQIAANKTAPSPNGLRAHSAKSPTLCASPYGEAGDFRTLRSVLQSSNMFVKAQRFSPNVVGVVVGEEGDTCRTLTRAPLTTIADADEDEDPVRVTTL</sequence>
<dbReference type="AlphaFoldDB" id="A0A3S1BWG0"/>
<organism evidence="4 5">
    <name type="scientific">Elysia chlorotica</name>
    <name type="common">Eastern emerald elysia</name>
    <name type="synonym">Sea slug</name>
    <dbReference type="NCBI Taxonomy" id="188477"/>
    <lineage>
        <taxon>Eukaryota</taxon>
        <taxon>Metazoa</taxon>
        <taxon>Spiralia</taxon>
        <taxon>Lophotrochozoa</taxon>
        <taxon>Mollusca</taxon>
        <taxon>Gastropoda</taxon>
        <taxon>Heterobranchia</taxon>
        <taxon>Euthyneura</taxon>
        <taxon>Panpulmonata</taxon>
        <taxon>Sacoglossa</taxon>
        <taxon>Placobranchoidea</taxon>
        <taxon>Plakobranchidae</taxon>
        <taxon>Elysia</taxon>
    </lineage>
</organism>
<protein>
    <recommendedName>
        <fullName evidence="3">Fibronectin type-III domain-containing protein</fullName>
    </recommendedName>
</protein>
<feature type="domain" description="Fibronectin type-III" evidence="3">
    <location>
        <begin position="7"/>
        <end position="124"/>
    </location>
</feature>